<keyword evidence="2" id="KW-1185">Reference proteome</keyword>
<reference evidence="1 2" key="1">
    <citation type="submission" date="2023-08" db="EMBL/GenBank/DDBJ databases">
        <title>Implementing the SeqCode for naming new Mesorhizobium species isolated from Vachellia karroo root nodules.</title>
        <authorList>
            <person name="Van Lill M."/>
        </authorList>
    </citation>
    <scope>NUCLEOTIDE SEQUENCE [LARGE SCALE GENOMIC DNA]</scope>
    <source>
        <strain evidence="1 2">VK4B</strain>
    </source>
</reference>
<dbReference type="RefSeq" id="WP_292168307.1">
    <property type="nucleotide sequence ID" value="NZ_JAVIIP010000004.1"/>
</dbReference>
<dbReference type="EMBL" id="JAVIIP010000004">
    <property type="protein sequence ID" value="MDX8537956.1"/>
    <property type="molecule type" value="Genomic_DNA"/>
</dbReference>
<gene>
    <name evidence="1" type="ORF">RFM23_10015</name>
</gene>
<name>A0ABU5AKZ2_9HYPH</name>
<evidence type="ECO:0008006" key="3">
    <source>
        <dbReference type="Google" id="ProtNLM"/>
    </source>
</evidence>
<dbReference type="InterPro" id="IPR044935">
    <property type="entry name" value="DUF5086_sf"/>
</dbReference>
<organism evidence="1 2">
    <name type="scientific">Mesorhizobium abyssinicae</name>
    <dbReference type="NCBI Taxonomy" id="1209958"/>
    <lineage>
        <taxon>Bacteria</taxon>
        <taxon>Pseudomonadati</taxon>
        <taxon>Pseudomonadota</taxon>
        <taxon>Alphaproteobacteria</taxon>
        <taxon>Hyphomicrobiales</taxon>
        <taxon>Phyllobacteriaceae</taxon>
        <taxon>Mesorhizobium</taxon>
    </lineage>
</organism>
<protein>
    <recommendedName>
        <fullName evidence="3">ASCH domain-containing protein</fullName>
    </recommendedName>
</protein>
<evidence type="ECO:0000313" key="1">
    <source>
        <dbReference type="EMBL" id="MDX8537956.1"/>
    </source>
</evidence>
<comment type="caution">
    <text evidence="1">The sequence shown here is derived from an EMBL/GenBank/DDBJ whole genome shotgun (WGS) entry which is preliminary data.</text>
</comment>
<dbReference type="Proteomes" id="UP001276564">
    <property type="component" value="Unassembled WGS sequence"/>
</dbReference>
<sequence length="133" mass="14297">MAQTAPFTPGQIWTYHGAAPASSRVIVGAVDTFAGKGQPIVSISVTDVPIPTNEKEMQTVAHLPVAADALRASVVELEGTGSVPDGFESGYRQWRQAYDSGKAGYFTISVEGIVRILRTQFDQRTTGQQPEMK</sequence>
<evidence type="ECO:0000313" key="2">
    <source>
        <dbReference type="Proteomes" id="UP001276564"/>
    </source>
</evidence>
<proteinExistence type="predicted"/>
<accession>A0ABU5AKZ2</accession>
<dbReference type="Gene3D" id="3.90.70.190">
    <property type="entry name" value="Domain of unknown function (DUF5086)"/>
    <property type="match status" value="1"/>
</dbReference>